<gene>
    <name evidence="3" type="ORF">SDC9_55100</name>
</gene>
<protein>
    <recommendedName>
        <fullName evidence="2">GerMN domain-containing protein</fullName>
    </recommendedName>
</protein>
<dbReference type="InterPro" id="IPR019606">
    <property type="entry name" value="GerMN"/>
</dbReference>
<keyword evidence="1" id="KW-0472">Membrane</keyword>
<proteinExistence type="predicted"/>
<comment type="caution">
    <text evidence="3">The sequence shown here is derived from an EMBL/GenBank/DDBJ whole genome shotgun (WGS) entry which is preliminary data.</text>
</comment>
<evidence type="ECO:0000313" key="3">
    <source>
        <dbReference type="EMBL" id="MPM08784.1"/>
    </source>
</evidence>
<dbReference type="EMBL" id="VSSQ01001489">
    <property type="protein sequence ID" value="MPM08784.1"/>
    <property type="molecule type" value="Genomic_DNA"/>
</dbReference>
<name>A0A644X3R8_9ZZZZ</name>
<dbReference type="Pfam" id="PF10646">
    <property type="entry name" value="Germane"/>
    <property type="match status" value="1"/>
</dbReference>
<keyword evidence="1" id="KW-1133">Transmembrane helix</keyword>
<keyword evidence="1" id="KW-0812">Transmembrane</keyword>
<accession>A0A644X3R8</accession>
<dbReference type="SMART" id="SM00909">
    <property type="entry name" value="Germane"/>
    <property type="match status" value="1"/>
</dbReference>
<dbReference type="AlphaFoldDB" id="A0A644X3R8"/>
<evidence type="ECO:0000259" key="2">
    <source>
        <dbReference type="SMART" id="SM00909"/>
    </source>
</evidence>
<sequence length="176" mass="19472">MEQDNQQEKRRVSRILLVLLSWLLFTLLVVALGYPKVRSALDESGVLLLLQDQQSGGGQASNLRTVQVAFADSPSSYQLFSTKGERLGGSAYHDTFEALLNGPSLEAIKLGAVSYIHPDTRLRGLTLSNRILYVDLSKEYLLSSDLKRAYSQIKMTALGFPRVKDVVVLVEGEKSN</sequence>
<reference evidence="3" key="1">
    <citation type="submission" date="2019-08" db="EMBL/GenBank/DDBJ databases">
        <authorList>
            <person name="Kucharzyk K."/>
            <person name="Murdoch R.W."/>
            <person name="Higgins S."/>
            <person name="Loffler F."/>
        </authorList>
    </citation>
    <scope>NUCLEOTIDE SEQUENCE</scope>
</reference>
<evidence type="ECO:0000256" key="1">
    <source>
        <dbReference type="SAM" id="Phobius"/>
    </source>
</evidence>
<feature type="domain" description="GerMN" evidence="2">
    <location>
        <begin position="92"/>
        <end position="176"/>
    </location>
</feature>
<organism evidence="3">
    <name type="scientific">bioreactor metagenome</name>
    <dbReference type="NCBI Taxonomy" id="1076179"/>
    <lineage>
        <taxon>unclassified sequences</taxon>
        <taxon>metagenomes</taxon>
        <taxon>ecological metagenomes</taxon>
    </lineage>
</organism>
<feature type="transmembrane region" description="Helical" evidence="1">
    <location>
        <begin position="12"/>
        <end position="34"/>
    </location>
</feature>